<reference evidence="2 3" key="1">
    <citation type="submission" date="2021-01" db="EMBL/GenBank/DDBJ databases">
        <title>FDA dAtabase for Regulatory Grade micrObial Sequences (FDA-ARGOS): Supporting development and validation of Infectious Disease Dx tests.</title>
        <authorList>
            <person name="Nelson B."/>
            <person name="Plummer A."/>
            <person name="Tallon L."/>
            <person name="Sadzewicz L."/>
            <person name="Zhao X."/>
            <person name="Boylan J."/>
            <person name="Ott S."/>
            <person name="Bowen H."/>
            <person name="Vavikolanu K."/>
            <person name="Mehta A."/>
            <person name="Aluvathingal J."/>
            <person name="Nadendla S."/>
            <person name="Myers T."/>
            <person name="Yan Y."/>
            <person name="Sichtig H."/>
        </authorList>
    </citation>
    <scope>NUCLEOTIDE SEQUENCE [LARGE SCALE GENOMIC DNA]</scope>
    <source>
        <strain evidence="2 3">FDAARGOS_1161</strain>
    </source>
</reference>
<protein>
    <recommendedName>
        <fullName evidence="4">YkyB-like protein</fullName>
    </recommendedName>
</protein>
<name>A0A974NPU6_PERPY</name>
<dbReference type="RefSeq" id="WP_051387697.1">
    <property type="nucleotide sequence ID" value="NZ_CP068053.1"/>
</dbReference>
<evidence type="ECO:0000256" key="1">
    <source>
        <dbReference type="SAM" id="MobiDB-lite"/>
    </source>
</evidence>
<evidence type="ECO:0008006" key="4">
    <source>
        <dbReference type="Google" id="ProtNLM"/>
    </source>
</evidence>
<accession>A0A974NPU6</accession>
<evidence type="ECO:0000313" key="2">
    <source>
        <dbReference type="EMBL" id="QQT01713.1"/>
    </source>
</evidence>
<gene>
    <name evidence="2" type="ORF">I6J18_07610</name>
</gene>
<sequence>MKPTTGQREQISPSDNTLAQAIFIVNKHAKTAPEPKALYELKRLTILKLLSEGKAKKLGLHFSDNPKFSAQQSDVIIQCGDYIFHLPPTRDDLKTLPHLGNRSSSVRNPKAVLSLSRAKLILQTYIGQTVETKMSNVNTGKPNQPSRRQQNQKYENTFLSSFLGKGYKSR</sequence>
<dbReference type="AlphaFoldDB" id="A0A974NPU6"/>
<dbReference type="Proteomes" id="UP000595254">
    <property type="component" value="Chromosome"/>
</dbReference>
<dbReference type="EMBL" id="CP068053">
    <property type="protein sequence ID" value="QQT01713.1"/>
    <property type="molecule type" value="Genomic_DNA"/>
</dbReference>
<organism evidence="2 3">
    <name type="scientific">Peribacillus psychrosaccharolyticus</name>
    <name type="common">Bacillus psychrosaccharolyticus</name>
    <dbReference type="NCBI Taxonomy" id="1407"/>
    <lineage>
        <taxon>Bacteria</taxon>
        <taxon>Bacillati</taxon>
        <taxon>Bacillota</taxon>
        <taxon>Bacilli</taxon>
        <taxon>Bacillales</taxon>
        <taxon>Bacillaceae</taxon>
        <taxon>Peribacillus</taxon>
    </lineage>
</organism>
<proteinExistence type="predicted"/>
<dbReference type="Pfam" id="PF14177">
    <property type="entry name" value="YkyB"/>
    <property type="match status" value="1"/>
</dbReference>
<evidence type="ECO:0000313" key="3">
    <source>
        <dbReference type="Proteomes" id="UP000595254"/>
    </source>
</evidence>
<feature type="region of interest" description="Disordered" evidence="1">
    <location>
        <begin position="133"/>
        <end position="154"/>
    </location>
</feature>
<dbReference type="InterPro" id="IPR025552">
    <property type="entry name" value="YkyB"/>
</dbReference>
<keyword evidence="3" id="KW-1185">Reference proteome</keyword>
<dbReference type="KEGG" id="ppsr:I6J18_07610"/>